<dbReference type="Proteomes" id="UP000694906">
    <property type="component" value="Unplaced"/>
</dbReference>
<gene>
    <name evidence="3" type="primary">LOC110344850</name>
</gene>
<evidence type="ECO:0000313" key="2">
    <source>
        <dbReference type="Proteomes" id="UP000694906"/>
    </source>
</evidence>
<reference evidence="3" key="1">
    <citation type="submission" date="2025-08" db="UniProtKB">
        <authorList>
            <consortium name="RefSeq"/>
        </authorList>
    </citation>
    <scope>IDENTIFICATION</scope>
</reference>
<feature type="compositionally biased region" description="Basic and acidic residues" evidence="1">
    <location>
        <begin position="23"/>
        <end position="32"/>
    </location>
</feature>
<proteinExistence type="predicted"/>
<keyword evidence="2" id="KW-1185">Reference proteome</keyword>
<evidence type="ECO:0000256" key="1">
    <source>
        <dbReference type="SAM" id="MobiDB-lite"/>
    </source>
</evidence>
<evidence type="ECO:0000313" key="3">
    <source>
        <dbReference type="RefSeq" id="XP_021096000.1"/>
    </source>
</evidence>
<feature type="region of interest" description="Disordered" evidence="1">
    <location>
        <begin position="265"/>
        <end position="290"/>
    </location>
</feature>
<feature type="region of interest" description="Disordered" evidence="1">
    <location>
        <begin position="68"/>
        <end position="95"/>
    </location>
</feature>
<sequence length="442" mass="47200">MGSQGRETCRERGLQSCFRKWQEGWGSREKPTADLLSSDKASGSKTHNSKTARASLVLLPPGLCSGTSSAGVVGSRSGRKPGAQAEVSGSPATPQTFLLPGDRACGCQHEDKVLTGSVTSSQGFSRAQHVPRDPIMRSVGADAQAVLCQGDATGHGRALPGSSSRSAMWERSGARGQQSWPLGAQWQPALQGQRPCWAPQAGEWRAGCLRQQHRKQLLLWRWEQALWKTWTATVSFLEPCWPSTLMGGRSGLWPWPLAWMTPRAAPEADAPQGPLASPRPSPSHLQATLKPPWCPSAEVLSQQPLQDMLARGPEHGWAGREGRGCGSRVLDQRPPVGWRLEEPCLRDSALPSYKPPRGPGTGGGSGPPGACRGSVPPRVSPVEGTAADNSTPFSGSLFQEPNLAEEEQRLWQLGIREARGWAGDAGLGVAGPESAGGIWLLR</sequence>
<accession>A0AAX6RFT1</accession>
<dbReference type="GeneID" id="110344850"/>
<dbReference type="RefSeq" id="XP_021096000.1">
    <property type="nucleotide sequence ID" value="XM_021240341.1"/>
</dbReference>
<feature type="region of interest" description="Disordered" evidence="1">
    <location>
        <begin position="23"/>
        <end position="52"/>
    </location>
</feature>
<organism evidence="2 3">
    <name type="scientific">Heterocephalus glaber</name>
    <name type="common">Naked mole rat</name>
    <dbReference type="NCBI Taxonomy" id="10181"/>
    <lineage>
        <taxon>Eukaryota</taxon>
        <taxon>Metazoa</taxon>
        <taxon>Chordata</taxon>
        <taxon>Craniata</taxon>
        <taxon>Vertebrata</taxon>
        <taxon>Euteleostomi</taxon>
        <taxon>Mammalia</taxon>
        <taxon>Eutheria</taxon>
        <taxon>Euarchontoglires</taxon>
        <taxon>Glires</taxon>
        <taxon>Rodentia</taxon>
        <taxon>Hystricomorpha</taxon>
        <taxon>Bathyergidae</taxon>
        <taxon>Heterocephalus</taxon>
    </lineage>
</organism>
<feature type="compositionally biased region" description="Polar residues" evidence="1">
    <location>
        <begin position="39"/>
        <end position="52"/>
    </location>
</feature>
<feature type="compositionally biased region" description="Polar residues" evidence="1">
    <location>
        <begin position="387"/>
        <end position="397"/>
    </location>
</feature>
<protein>
    <submittedName>
        <fullName evidence="3">Uncharacterized protein LOC110344850</fullName>
    </submittedName>
</protein>
<feature type="region of interest" description="Disordered" evidence="1">
    <location>
        <begin position="152"/>
        <end position="171"/>
    </location>
</feature>
<name>A0AAX6RFT1_HETGA</name>
<feature type="region of interest" description="Disordered" evidence="1">
    <location>
        <begin position="312"/>
        <end position="332"/>
    </location>
</feature>
<feature type="compositionally biased region" description="Basic and acidic residues" evidence="1">
    <location>
        <begin position="312"/>
        <end position="323"/>
    </location>
</feature>
<feature type="region of interest" description="Disordered" evidence="1">
    <location>
        <begin position="347"/>
        <end position="397"/>
    </location>
</feature>
<dbReference type="AlphaFoldDB" id="A0AAX6RFT1"/>